<organism evidence="1 2">
    <name type="scientific">Labrys miyagiensis</name>
    <dbReference type="NCBI Taxonomy" id="346912"/>
    <lineage>
        <taxon>Bacteria</taxon>
        <taxon>Pseudomonadati</taxon>
        <taxon>Pseudomonadota</taxon>
        <taxon>Alphaproteobacteria</taxon>
        <taxon>Hyphomicrobiales</taxon>
        <taxon>Xanthobacteraceae</taxon>
        <taxon>Labrys</taxon>
    </lineage>
</organism>
<gene>
    <name evidence="1" type="ORF">GCM10007874_64380</name>
</gene>
<evidence type="ECO:0000313" key="1">
    <source>
        <dbReference type="EMBL" id="GLS23417.1"/>
    </source>
</evidence>
<name>A0ABQ6CSV8_9HYPH</name>
<sequence>MADIPDQPVLRRVEHGMEGDRQLDHAEAGAQMPARHRNGADRLLPQFVRYLLQLILWDKTQIRG</sequence>
<reference evidence="2" key="1">
    <citation type="journal article" date="2019" name="Int. J. Syst. Evol. Microbiol.">
        <title>The Global Catalogue of Microorganisms (GCM) 10K type strain sequencing project: providing services to taxonomists for standard genome sequencing and annotation.</title>
        <authorList>
            <consortium name="The Broad Institute Genomics Platform"/>
            <consortium name="The Broad Institute Genome Sequencing Center for Infectious Disease"/>
            <person name="Wu L."/>
            <person name="Ma J."/>
        </authorList>
    </citation>
    <scope>NUCLEOTIDE SEQUENCE [LARGE SCALE GENOMIC DNA]</scope>
    <source>
        <strain evidence="2">NBRC 101365</strain>
    </source>
</reference>
<proteinExistence type="predicted"/>
<comment type="caution">
    <text evidence="1">The sequence shown here is derived from an EMBL/GenBank/DDBJ whole genome shotgun (WGS) entry which is preliminary data.</text>
</comment>
<keyword evidence="2" id="KW-1185">Reference proteome</keyword>
<evidence type="ECO:0000313" key="2">
    <source>
        <dbReference type="Proteomes" id="UP001156882"/>
    </source>
</evidence>
<protein>
    <submittedName>
        <fullName evidence="1">Uncharacterized protein</fullName>
    </submittedName>
</protein>
<accession>A0ABQ6CSV8</accession>
<dbReference type="Proteomes" id="UP001156882">
    <property type="component" value="Unassembled WGS sequence"/>
</dbReference>
<dbReference type="EMBL" id="BSPC01000071">
    <property type="protein sequence ID" value="GLS23417.1"/>
    <property type="molecule type" value="Genomic_DNA"/>
</dbReference>